<dbReference type="Pfam" id="PF02518">
    <property type="entry name" value="HATPase_c"/>
    <property type="match status" value="1"/>
</dbReference>
<dbReference type="SUPFAM" id="SSF55874">
    <property type="entry name" value="ATPase domain of HSP90 chaperone/DNA topoisomerase II/histidine kinase"/>
    <property type="match status" value="1"/>
</dbReference>
<feature type="region of interest" description="Disordered" evidence="9">
    <location>
        <begin position="30"/>
        <end position="52"/>
    </location>
</feature>
<dbReference type="InterPro" id="IPR039028">
    <property type="entry name" value="BCKD/PDK"/>
</dbReference>
<dbReference type="InterPro" id="IPR005467">
    <property type="entry name" value="His_kinase_dom"/>
</dbReference>
<evidence type="ECO:0000256" key="7">
    <source>
        <dbReference type="ARBA" id="ARBA00048201"/>
    </source>
</evidence>
<proteinExistence type="inferred from homology"/>
<dbReference type="SMART" id="SM00387">
    <property type="entry name" value="HATPase_c"/>
    <property type="match status" value="1"/>
</dbReference>
<dbReference type="GO" id="GO:0005524">
    <property type="term" value="F:ATP binding"/>
    <property type="evidence" value="ECO:0007669"/>
    <property type="project" value="UniProtKB-UniRule"/>
</dbReference>
<dbReference type="CDD" id="cd16929">
    <property type="entry name" value="HATPase_PDK-like"/>
    <property type="match status" value="1"/>
</dbReference>
<dbReference type="AlphaFoldDB" id="A0A7S4VCX2"/>
<comment type="subcellular location">
    <subcellularLocation>
        <location evidence="8">Mitochondrion matrix</location>
    </subcellularLocation>
</comment>
<comment type="similarity">
    <text evidence="1 8">Belongs to the PDK/BCKDK protein kinase family.</text>
</comment>
<dbReference type="InterPro" id="IPR003594">
    <property type="entry name" value="HATPase_dom"/>
</dbReference>
<sequence length="467" mass="52015">MTLGLTISHGFKHQTYRVLPAASSLCCIPPSSSSSSSSSSPNNKMARRGMVSRAKKVQMNSTLPDDVAALVQKHAMQPQTSASLQTLMKTGRGELLSKTYKEESLSETFHTKTATKRILLQVASFLRRELPIRLAHRIQDLDCVPLMRDMPSVIKVKDIYAQSLLTLSSMPKIHTSAQEEDFANSLETLYQRHSNVLIQMAKGAFELRAAVRDGQIKHARTKTSGALHFEQMEECHDFLDRFYMSRVGIRVLAGQYLALRQPPLENYIGMICHQTSPLEIVRHAVDDASMMCCRKFGDAPEVIISGRLDLTFPYIPTHLHYILLELLKNAMRATVEHHGVDNHYPPVRVIIADGNENEDVVIKVADEGGGIPRSHVKKIWSYLFTTANPSIQESMMTFSGDVDHSVDSPLAGLGYGLPISRSYARYFGGDVSIMSMEGYGTDAFVYLTRMGRSREPVSVVVVVVAWV</sequence>
<gene>
    <name evidence="11" type="ORF">DBRI00130_LOCUS13038</name>
</gene>
<evidence type="ECO:0000256" key="9">
    <source>
        <dbReference type="SAM" id="MobiDB-lite"/>
    </source>
</evidence>
<evidence type="ECO:0000256" key="1">
    <source>
        <dbReference type="ARBA" id="ARBA00006155"/>
    </source>
</evidence>
<dbReference type="EC" id="2.7.11.-" evidence="8"/>
<dbReference type="Gene3D" id="1.20.140.20">
    <property type="entry name" value="Alpha-ketoacid/pyruvate dehydrogenase kinase, N-terminal domain"/>
    <property type="match status" value="1"/>
</dbReference>
<dbReference type="InterPro" id="IPR036890">
    <property type="entry name" value="HATPase_C_sf"/>
</dbReference>
<feature type="compositionally biased region" description="Low complexity" evidence="9">
    <location>
        <begin position="30"/>
        <end position="41"/>
    </location>
</feature>
<dbReference type="GO" id="GO:0005759">
    <property type="term" value="C:mitochondrial matrix"/>
    <property type="evidence" value="ECO:0007669"/>
    <property type="project" value="UniProtKB-SubCell"/>
</dbReference>
<dbReference type="SUPFAM" id="SSF69012">
    <property type="entry name" value="alpha-ketoacid dehydrogenase kinase, N-terminal domain"/>
    <property type="match status" value="1"/>
</dbReference>
<keyword evidence="4 8" id="KW-0418">Kinase</keyword>
<dbReference type="Gene3D" id="3.30.565.10">
    <property type="entry name" value="Histidine kinase-like ATPase, C-terminal domain"/>
    <property type="match status" value="1"/>
</dbReference>
<name>A0A7S4VCX2_9STRA</name>
<dbReference type="GO" id="GO:0004740">
    <property type="term" value="F:pyruvate dehydrogenase (acetyl-transferring) kinase activity"/>
    <property type="evidence" value="ECO:0007669"/>
    <property type="project" value="UniProtKB-EC"/>
</dbReference>
<dbReference type="InterPro" id="IPR036784">
    <property type="entry name" value="AK/P_DHK_N_sf"/>
</dbReference>
<comment type="catalytic activity">
    <reaction evidence="7">
        <text>L-seryl-[pyruvate dehydrogenase E1 alpha subunit] + ATP = O-phospho-L-seryl-[pyruvate dehydrogenase E1 alpha subunit] + ADP + H(+)</text>
        <dbReference type="Rhea" id="RHEA:23052"/>
        <dbReference type="Rhea" id="RHEA-COMP:13689"/>
        <dbReference type="Rhea" id="RHEA-COMP:13690"/>
        <dbReference type="ChEBI" id="CHEBI:15378"/>
        <dbReference type="ChEBI" id="CHEBI:29999"/>
        <dbReference type="ChEBI" id="CHEBI:30616"/>
        <dbReference type="ChEBI" id="CHEBI:83421"/>
        <dbReference type="ChEBI" id="CHEBI:456216"/>
        <dbReference type="EC" id="2.7.11.2"/>
    </reaction>
</comment>
<dbReference type="PANTHER" id="PTHR11947">
    <property type="entry name" value="PYRUVATE DEHYDROGENASE KINASE"/>
    <property type="match status" value="1"/>
</dbReference>
<protein>
    <recommendedName>
        <fullName evidence="8">Protein-serine/threonine kinase</fullName>
        <ecNumber evidence="8">2.7.11.-</ecNumber>
    </recommendedName>
</protein>
<evidence type="ECO:0000256" key="5">
    <source>
        <dbReference type="ARBA" id="ARBA00022840"/>
    </source>
</evidence>
<evidence type="ECO:0000256" key="4">
    <source>
        <dbReference type="ARBA" id="ARBA00022777"/>
    </source>
</evidence>
<dbReference type="PANTHER" id="PTHR11947:SF3">
    <property type="entry name" value="[PYRUVATE DEHYDROGENASE (ACETYL-TRANSFERRING)] KINASE, MITOCHONDRIAL"/>
    <property type="match status" value="1"/>
</dbReference>
<keyword evidence="3 8" id="KW-0547">Nucleotide-binding</keyword>
<evidence type="ECO:0000256" key="6">
    <source>
        <dbReference type="ARBA" id="ARBA00023128"/>
    </source>
</evidence>
<dbReference type="GO" id="GO:0010906">
    <property type="term" value="P:regulation of glucose metabolic process"/>
    <property type="evidence" value="ECO:0007669"/>
    <property type="project" value="TreeGrafter"/>
</dbReference>
<dbReference type="InterPro" id="IPR004358">
    <property type="entry name" value="Sig_transdc_His_kin-like_C"/>
</dbReference>
<dbReference type="PROSITE" id="PS50109">
    <property type="entry name" value="HIS_KIN"/>
    <property type="match status" value="1"/>
</dbReference>
<keyword evidence="6 8" id="KW-0496">Mitochondrion</keyword>
<reference evidence="11" key="1">
    <citation type="submission" date="2021-01" db="EMBL/GenBank/DDBJ databases">
        <authorList>
            <person name="Corre E."/>
            <person name="Pelletier E."/>
            <person name="Niang G."/>
            <person name="Scheremetjew M."/>
            <person name="Finn R."/>
            <person name="Kale V."/>
            <person name="Holt S."/>
            <person name="Cochrane G."/>
            <person name="Meng A."/>
            <person name="Brown T."/>
            <person name="Cohen L."/>
        </authorList>
    </citation>
    <scope>NUCLEOTIDE SEQUENCE</scope>
    <source>
        <strain evidence="11">GSO104</strain>
    </source>
</reference>
<accession>A0A7S4VCX2</accession>
<evidence type="ECO:0000256" key="8">
    <source>
        <dbReference type="RuleBase" id="RU366032"/>
    </source>
</evidence>
<evidence type="ECO:0000259" key="10">
    <source>
        <dbReference type="PROSITE" id="PS50109"/>
    </source>
</evidence>
<feature type="domain" description="Histidine kinase" evidence="10">
    <location>
        <begin position="316"/>
        <end position="451"/>
    </location>
</feature>
<evidence type="ECO:0000256" key="3">
    <source>
        <dbReference type="ARBA" id="ARBA00022741"/>
    </source>
</evidence>
<evidence type="ECO:0000256" key="2">
    <source>
        <dbReference type="ARBA" id="ARBA00022679"/>
    </source>
</evidence>
<keyword evidence="5 8" id="KW-0067">ATP-binding</keyword>
<dbReference type="Pfam" id="PF10436">
    <property type="entry name" value="BCDHK_Adom3"/>
    <property type="match status" value="1"/>
</dbReference>
<dbReference type="EMBL" id="HBNS01016254">
    <property type="protein sequence ID" value="CAE4603630.1"/>
    <property type="molecule type" value="Transcribed_RNA"/>
</dbReference>
<evidence type="ECO:0000313" key="11">
    <source>
        <dbReference type="EMBL" id="CAE4603630.1"/>
    </source>
</evidence>
<keyword evidence="2 8" id="KW-0808">Transferase</keyword>
<dbReference type="PRINTS" id="PR00344">
    <property type="entry name" value="BCTRLSENSOR"/>
</dbReference>
<dbReference type="InterPro" id="IPR018955">
    <property type="entry name" value="BCDHK/PDK_N"/>
</dbReference>
<organism evidence="11">
    <name type="scientific">Ditylum brightwellii</name>
    <dbReference type="NCBI Taxonomy" id="49249"/>
    <lineage>
        <taxon>Eukaryota</taxon>
        <taxon>Sar</taxon>
        <taxon>Stramenopiles</taxon>
        <taxon>Ochrophyta</taxon>
        <taxon>Bacillariophyta</taxon>
        <taxon>Mediophyceae</taxon>
        <taxon>Lithodesmiophycidae</taxon>
        <taxon>Lithodesmiales</taxon>
        <taxon>Lithodesmiaceae</taxon>
        <taxon>Ditylum</taxon>
    </lineage>
</organism>